<evidence type="ECO:0000313" key="1">
    <source>
        <dbReference type="EMBL" id="MBB6477001.1"/>
    </source>
</evidence>
<dbReference type="Proteomes" id="UP000591941">
    <property type="component" value="Unassembled WGS sequence"/>
</dbReference>
<organism evidence="1 2">
    <name type="scientific">Negativicoccus succinicivorans</name>
    <dbReference type="NCBI Taxonomy" id="620903"/>
    <lineage>
        <taxon>Bacteria</taxon>
        <taxon>Bacillati</taxon>
        <taxon>Bacillota</taxon>
        <taxon>Negativicutes</taxon>
        <taxon>Veillonellales</taxon>
        <taxon>Veillonellaceae</taxon>
        <taxon>Negativicoccus</taxon>
    </lineage>
</organism>
<evidence type="ECO:0000313" key="2">
    <source>
        <dbReference type="Proteomes" id="UP000591941"/>
    </source>
</evidence>
<comment type="caution">
    <text evidence="1">The sequence shown here is derived from an EMBL/GenBank/DDBJ whole genome shotgun (WGS) entry which is preliminary data.</text>
</comment>
<keyword evidence="2" id="KW-1185">Reference proteome</keyword>
<dbReference type="SUPFAM" id="SSF69279">
    <property type="entry name" value="Phage tail proteins"/>
    <property type="match status" value="1"/>
</dbReference>
<protein>
    <recommendedName>
        <fullName evidence="3">Phage portal protein</fullName>
    </recommendedName>
</protein>
<reference evidence="1 2" key="1">
    <citation type="submission" date="2020-08" db="EMBL/GenBank/DDBJ databases">
        <title>Genomic Encyclopedia of Type Strains, Phase IV (KMG-IV): sequencing the most valuable type-strain genomes for metagenomic binning, comparative biology and taxonomic classification.</title>
        <authorList>
            <person name="Goeker M."/>
        </authorList>
    </citation>
    <scope>NUCLEOTIDE SEQUENCE [LARGE SCALE GENOMIC DNA]</scope>
    <source>
        <strain evidence="1 2">DSM 21255</strain>
    </source>
</reference>
<dbReference type="InterPro" id="IPR018989">
    <property type="entry name" value="DUF2001"/>
</dbReference>
<dbReference type="AlphaFoldDB" id="A0A841R0R9"/>
<dbReference type="EMBL" id="JACHHI010000001">
    <property type="protein sequence ID" value="MBB6477001.1"/>
    <property type="molecule type" value="Genomic_DNA"/>
</dbReference>
<dbReference type="OrthoDB" id="1697482at2"/>
<evidence type="ECO:0008006" key="3">
    <source>
        <dbReference type="Google" id="ProtNLM"/>
    </source>
</evidence>
<gene>
    <name evidence="1" type="ORF">HNR45_000023</name>
</gene>
<sequence length="160" mass="17849">MDNLQTMLAKDTLSAKMARAFITTREGERYLLFQAKTLEATLEKEKEEVAILGRMQKGHKSVSMKGSGTMTIYKNTALFDDMMLRLVNEGIDTYFDLQVENEDPTSDAGGRVVILTGCNIDKTTVASYDADGKLLEDEIGFTFEGVKIPKNFRMLDGMQA</sequence>
<proteinExistence type="predicted"/>
<dbReference type="GeneID" id="93485312"/>
<dbReference type="Pfam" id="PF09393">
    <property type="entry name" value="DUF2001"/>
    <property type="match status" value="1"/>
</dbReference>
<dbReference type="Gene3D" id="2.30.110.40">
    <property type="entry name" value="Phage tail tube protein"/>
    <property type="match status" value="1"/>
</dbReference>
<dbReference type="RefSeq" id="WP_159822164.1">
    <property type="nucleotide sequence ID" value="NZ_CABWNB010000001.1"/>
</dbReference>
<name>A0A841R0R9_9FIRM</name>
<accession>A0A841R0R9</accession>
<dbReference type="InterPro" id="IPR038628">
    <property type="entry name" value="XkdM-like_sf"/>
</dbReference>